<evidence type="ECO:0000313" key="3">
    <source>
        <dbReference type="Proteomes" id="UP000659630"/>
    </source>
</evidence>
<dbReference type="NCBIfam" id="TIGR01549">
    <property type="entry name" value="HAD-SF-IA-v1"/>
    <property type="match status" value="1"/>
</dbReference>
<dbReference type="SUPFAM" id="SSF110455">
    <property type="entry name" value="Toprim domain"/>
    <property type="match status" value="1"/>
</dbReference>
<evidence type="ECO:0000259" key="1">
    <source>
        <dbReference type="PROSITE" id="PS50880"/>
    </source>
</evidence>
<dbReference type="GO" id="GO:0043822">
    <property type="term" value="F:ribonuclease M5 activity"/>
    <property type="evidence" value="ECO:0007669"/>
    <property type="project" value="TreeGrafter"/>
</dbReference>
<dbReference type="SFLD" id="SFLDG01129">
    <property type="entry name" value="C1.5:_HAD__Beta-PGM__Phosphata"/>
    <property type="match status" value="1"/>
</dbReference>
<gene>
    <name evidence="2" type="ORF">H8S23_00920</name>
</gene>
<dbReference type="GO" id="GO:0006364">
    <property type="term" value="P:rRNA processing"/>
    <property type="evidence" value="ECO:0007669"/>
    <property type="project" value="TreeGrafter"/>
</dbReference>
<dbReference type="RefSeq" id="WP_186886439.1">
    <property type="nucleotide sequence ID" value="NZ_JACONZ010000001.1"/>
</dbReference>
<dbReference type="EMBL" id="JACONZ010000001">
    <property type="protein sequence ID" value="MBC5580064.1"/>
    <property type="molecule type" value="Genomic_DNA"/>
</dbReference>
<dbReference type="Pfam" id="PF13331">
    <property type="entry name" value="DUF4093"/>
    <property type="match status" value="1"/>
</dbReference>
<keyword evidence="3" id="KW-1185">Reference proteome</keyword>
<dbReference type="Gene3D" id="3.40.1360.10">
    <property type="match status" value="1"/>
</dbReference>
<dbReference type="SUPFAM" id="SSF56784">
    <property type="entry name" value="HAD-like"/>
    <property type="match status" value="1"/>
</dbReference>
<dbReference type="InterPro" id="IPR023214">
    <property type="entry name" value="HAD_sf"/>
</dbReference>
<dbReference type="InterPro" id="IPR006439">
    <property type="entry name" value="HAD-SF_hydro_IA"/>
</dbReference>
<dbReference type="SMART" id="SM00493">
    <property type="entry name" value="TOPRIM"/>
    <property type="match status" value="1"/>
</dbReference>
<name>A0A923I6J1_9FIRM</name>
<comment type="caution">
    <text evidence="2">The sequence shown here is derived from an EMBL/GenBank/DDBJ whole genome shotgun (WGS) entry which is preliminary data.</text>
</comment>
<dbReference type="InterPro" id="IPR025156">
    <property type="entry name" value="RNase_M5_C"/>
</dbReference>
<dbReference type="SFLD" id="SFLDS00003">
    <property type="entry name" value="Haloacid_Dehalogenase"/>
    <property type="match status" value="1"/>
</dbReference>
<organism evidence="2 3">
    <name type="scientific">Anaerofilum hominis</name>
    <dbReference type="NCBI Taxonomy" id="2763016"/>
    <lineage>
        <taxon>Bacteria</taxon>
        <taxon>Bacillati</taxon>
        <taxon>Bacillota</taxon>
        <taxon>Clostridia</taxon>
        <taxon>Eubacteriales</taxon>
        <taxon>Oscillospiraceae</taxon>
        <taxon>Anaerofilum</taxon>
    </lineage>
</organism>
<accession>A0A923I6J1</accession>
<dbReference type="InterPro" id="IPR044924">
    <property type="entry name" value="HAD-SF_hydro_IA_REG-2-like_cap"/>
</dbReference>
<proteinExistence type="predicted"/>
<dbReference type="Gene3D" id="1.10.150.720">
    <property type="entry name" value="Haloacid dehalogenase-like hydrolase"/>
    <property type="match status" value="1"/>
</dbReference>
<dbReference type="InterPro" id="IPR006171">
    <property type="entry name" value="TOPRIM_dom"/>
</dbReference>
<dbReference type="Pfam" id="PF00702">
    <property type="entry name" value="Hydrolase"/>
    <property type="match status" value="1"/>
</dbReference>
<feature type="domain" description="Toprim" evidence="1">
    <location>
        <begin position="4"/>
        <end position="89"/>
    </location>
</feature>
<dbReference type="PANTHER" id="PTHR39156:SF1">
    <property type="entry name" value="RIBONUCLEASE M5"/>
    <property type="match status" value="1"/>
</dbReference>
<dbReference type="PROSITE" id="PS50880">
    <property type="entry name" value="TOPRIM"/>
    <property type="match status" value="1"/>
</dbReference>
<dbReference type="Proteomes" id="UP000659630">
    <property type="component" value="Unassembled WGS sequence"/>
</dbReference>
<dbReference type="AlphaFoldDB" id="A0A923I6J1"/>
<sequence length="413" mass="45404">MRIRELLIVEGKYDAAKLSGLVDGLILTTGGFSIYRDPEKRALIRDLGRKRGIIILTDSDAAGFQLRTYIQNFARGAKIKNAYIPAVAGKEKRKKSPSSEGTLGVEGLPAEVLLTALRRAGATEEAPRAGRRLTYTDLYQLGISGTAGSAVRRRELLAAIGLPLRLSKKALLETLDAGYTYEELAAICEKKPVLFWDFHGTLTRPESDWFNALWEVLPHNVCAEDALHRRLGHACLPWWTMAGRATPTGDAWWAYVEDGFRTLLQECGFDSRTAERAVATLRPALRDPSRHRLYPDAIPVLAELQRRGYRCFLLSNNFPELWEVAQELGLAPYFSGHVVSGEVGWDKPGREIFETAQKLAGQPQRAIMIGDSLGDDIEGAKGAGLGAILVHSPPDARADACCSELTGLLELLP</sequence>
<dbReference type="InterPro" id="IPR036412">
    <property type="entry name" value="HAD-like_sf"/>
</dbReference>
<evidence type="ECO:0000313" key="2">
    <source>
        <dbReference type="EMBL" id="MBC5580064.1"/>
    </source>
</evidence>
<keyword evidence="2" id="KW-0378">Hydrolase</keyword>
<protein>
    <submittedName>
        <fullName evidence="2">HAD-IA family hydrolase</fullName>
    </submittedName>
</protein>
<dbReference type="Gene3D" id="3.40.50.1000">
    <property type="entry name" value="HAD superfamily/HAD-like"/>
    <property type="match status" value="1"/>
</dbReference>
<reference evidence="2" key="1">
    <citation type="submission" date="2020-08" db="EMBL/GenBank/DDBJ databases">
        <title>Genome public.</title>
        <authorList>
            <person name="Liu C."/>
            <person name="Sun Q."/>
        </authorList>
    </citation>
    <scope>NUCLEOTIDE SEQUENCE</scope>
    <source>
        <strain evidence="2">BX8</strain>
    </source>
</reference>
<dbReference type="PANTHER" id="PTHR39156">
    <property type="entry name" value="RIBONUCLEASE M5"/>
    <property type="match status" value="1"/>
</dbReference>